<protein>
    <submittedName>
        <fullName evidence="5">Hemolysin A</fullName>
    </submittedName>
</protein>
<dbReference type="InterPro" id="IPR047048">
    <property type="entry name" value="TlyA"/>
</dbReference>
<proteinExistence type="inferred from homology"/>
<dbReference type="GO" id="GO:0032259">
    <property type="term" value="P:methylation"/>
    <property type="evidence" value="ECO:0007669"/>
    <property type="project" value="InterPro"/>
</dbReference>
<dbReference type="Gene3D" id="3.40.50.150">
    <property type="entry name" value="Vaccinia Virus protein VP39"/>
    <property type="match status" value="1"/>
</dbReference>
<gene>
    <name evidence="5" type="ORF">Thert_03405</name>
</gene>
<dbReference type="SUPFAM" id="SSF53335">
    <property type="entry name" value="S-adenosyl-L-methionine-dependent methyltransferases"/>
    <property type="match status" value="1"/>
</dbReference>
<dbReference type="Pfam" id="PF01479">
    <property type="entry name" value="S4"/>
    <property type="match status" value="1"/>
</dbReference>
<dbReference type="Proteomes" id="UP000214975">
    <property type="component" value="Chromosome"/>
</dbReference>
<dbReference type="PIRSF" id="PIRSF005578">
    <property type="entry name" value="TlyA"/>
    <property type="match status" value="1"/>
</dbReference>
<dbReference type="GO" id="GO:0003723">
    <property type="term" value="F:RNA binding"/>
    <property type="evidence" value="ECO:0007669"/>
    <property type="project" value="UniProtKB-KW"/>
</dbReference>
<dbReference type="InterPro" id="IPR004538">
    <property type="entry name" value="Hemolysin_A/TlyA"/>
</dbReference>
<sequence>MKEKERADILLVRKGFFTSREKAKASIMAGEIFADGKRVDKAGDMISANSKLEVKGKSNPYVSRGGLKLEKAIKYFKIDVKDKIAMDVGASTGGFTDCLLKNGAKKVYAIDVGYGQLDWSLRNDKRVVNMERTNIRYLNDLPDVVDIVTIDVSFISLAIVIPAIKKFLKNDGELVSLIKPQFEAGREKVGKNGVVKDQSVHIEVINKVIDVLKRLSFGIQGITFSPIKGPEGNIEYLIYAKNNDTNFIEIDVEKLVKMSHDILNKNKKL</sequence>
<organism evidence="5 6">
    <name type="scientific">Thermoanaerobacterium thermosaccharolyticum</name>
    <name type="common">Clostridium thermosaccharolyticum</name>
    <dbReference type="NCBI Taxonomy" id="1517"/>
    <lineage>
        <taxon>Bacteria</taxon>
        <taxon>Bacillati</taxon>
        <taxon>Bacillota</taxon>
        <taxon>Clostridia</taxon>
        <taxon>Thermoanaerobacterales</taxon>
        <taxon>Thermoanaerobacteraceae</taxon>
        <taxon>Thermoanaerobacterium</taxon>
    </lineage>
</organism>
<dbReference type="GO" id="GO:0008168">
    <property type="term" value="F:methyltransferase activity"/>
    <property type="evidence" value="ECO:0007669"/>
    <property type="project" value="InterPro"/>
</dbReference>
<dbReference type="InterPro" id="IPR002942">
    <property type="entry name" value="S4_RNA-bd"/>
</dbReference>
<keyword evidence="1 3" id="KW-0694">RNA-binding</keyword>
<evidence type="ECO:0000259" key="4">
    <source>
        <dbReference type="SMART" id="SM00363"/>
    </source>
</evidence>
<accession>A0A223I333</accession>
<feature type="domain" description="RNA-binding S4" evidence="4">
    <location>
        <begin position="5"/>
        <end position="70"/>
    </location>
</feature>
<evidence type="ECO:0000256" key="2">
    <source>
        <dbReference type="ARBA" id="ARBA00029460"/>
    </source>
</evidence>
<dbReference type="EMBL" id="CP016893">
    <property type="protein sequence ID" value="AST59131.1"/>
    <property type="molecule type" value="Genomic_DNA"/>
</dbReference>
<evidence type="ECO:0000256" key="3">
    <source>
        <dbReference type="PROSITE-ProRule" id="PRU00182"/>
    </source>
</evidence>
<dbReference type="RefSeq" id="WP_094398056.1">
    <property type="nucleotide sequence ID" value="NZ_CP016893.1"/>
</dbReference>
<comment type="similarity">
    <text evidence="2">Belongs to the TlyA family.</text>
</comment>
<reference evidence="5 6" key="1">
    <citation type="submission" date="2016-08" db="EMBL/GenBank/DDBJ databases">
        <title>A novel genetic cassette of butanologenic Thermoanaerobacterium thermosaccharolyticum that directly convert cellulose to butanol.</title>
        <authorList>
            <person name="Li T."/>
            <person name="He J."/>
        </authorList>
    </citation>
    <scope>NUCLEOTIDE SEQUENCE [LARGE SCALE GENOMIC DNA]</scope>
    <source>
        <strain evidence="5 6">TG57</strain>
    </source>
</reference>
<evidence type="ECO:0000313" key="5">
    <source>
        <dbReference type="EMBL" id="AST59131.1"/>
    </source>
</evidence>
<dbReference type="PROSITE" id="PS50889">
    <property type="entry name" value="S4"/>
    <property type="match status" value="1"/>
</dbReference>
<evidence type="ECO:0000256" key="1">
    <source>
        <dbReference type="ARBA" id="ARBA00022884"/>
    </source>
</evidence>
<dbReference type="Pfam" id="PF01728">
    <property type="entry name" value="FtsJ"/>
    <property type="match status" value="1"/>
</dbReference>
<dbReference type="InterPro" id="IPR002877">
    <property type="entry name" value="RNA_MeTrfase_FtsJ_dom"/>
</dbReference>
<dbReference type="NCBIfam" id="TIGR00478">
    <property type="entry name" value="tly"/>
    <property type="match status" value="1"/>
</dbReference>
<dbReference type="SMART" id="SM00363">
    <property type="entry name" value="S4"/>
    <property type="match status" value="1"/>
</dbReference>
<dbReference type="PANTHER" id="PTHR32319">
    <property type="entry name" value="BACTERIAL HEMOLYSIN-LIKE PROTEIN"/>
    <property type="match status" value="1"/>
</dbReference>
<dbReference type="InterPro" id="IPR029063">
    <property type="entry name" value="SAM-dependent_MTases_sf"/>
</dbReference>
<evidence type="ECO:0000313" key="6">
    <source>
        <dbReference type="Proteomes" id="UP000214975"/>
    </source>
</evidence>
<name>A0A223I333_THETR</name>
<dbReference type="InterPro" id="IPR036986">
    <property type="entry name" value="S4_RNA-bd_sf"/>
</dbReference>
<dbReference type="Gene3D" id="3.10.290.10">
    <property type="entry name" value="RNA-binding S4 domain"/>
    <property type="match status" value="1"/>
</dbReference>
<dbReference type="SUPFAM" id="SSF55174">
    <property type="entry name" value="Alpha-L RNA-binding motif"/>
    <property type="match status" value="1"/>
</dbReference>
<dbReference type="PANTHER" id="PTHR32319:SF0">
    <property type="entry name" value="BACTERIAL HEMOLYSIN-LIKE PROTEIN"/>
    <property type="match status" value="1"/>
</dbReference>
<dbReference type="AlphaFoldDB" id="A0A223I333"/>